<dbReference type="EMBL" id="HF679030">
    <property type="protein sequence ID" value="CCT72060.1"/>
    <property type="molecule type" value="Genomic_DNA"/>
</dbReference>
<keyword evidence="3" id="KW-1185">Reference proteome</keyword>
<feature type="region of interest" description="Disordered" evidence="1">
    <location>
        <begin position="144"/>
        <end position="179"/>
    </location>
</feature>
<evidence type="ECO:0000313" key="2">
    <source>
        <dbReference type="EMBL" id="CCT72060.1"/>
    </source>
</evidence>
<dbReference type="RefSeq" id="XP_023434138.1">
    <property type="nucleotide sequence ID" value="XM_023581440.1"/>
</dbReference>
<dbReference type="VEuPathDB" id="FungiDB:FFUJ_13942"/>
<proteinExistence type="predicted"/>
<feature type="compositionally biased region" description="Polar residues" evidence="1">
    <location>
        <begin position="164"/>
        <end position="174"/>
    </location>
</feature>
<dbReference type="GeneID" id="35407396"/>
<feature type="compositionally biased region" description="Polar residues" evidence="1">
    <location>
        <begin position="147"/>
        <end position="156"/>
    </location>
</feature>
<evidence type="ECO:0000256" key="1">
    <source>
        <dbReference type="SAM" id="MobiDB-lite"/>
    </source>
</evidence>
<dbReference type="AlphaFoldDB" id="S0EBS8"/>
<gene>
    <name evidence="2" type="ORF">FFUJ_13942</name>
</gene>
<reference evidence="3" key="1">
    <citation type="journal article" date="2013" name="PLoS Pathog.">
        <title>Deciphering the cryptic genome: genome-wide analyses of the rice pathogen Fusarium fujikuroi reveal complex regulation of secondary metabolism and novel metabolites.</title>
        <authorList>
            <person name="Wiemann P."/>
            <person name="Sieber C.M."/>
            <person name="von Bargen K.W."/>
            <person name="Studt L."/>
            <person name="Niehaus E.M."/>
            <person name="Espino J.J."/>
            <person name="Huss K."/>
            <person name="Michielse C.B."/>
            <person name="Albermann S."/>
            <person name="Wagner D."/>
            <person name="Bergner S.V."/>
            <person name="Connolly L.R."/>
            <person name="Fischer A."/>
            <person name="Reuter G."/>
            <person name="Kleigrewe K."/>
            <person name="Bald T."/>
            <person name="Wingfield B.D."/>
            <person name="Ophir R."/>
            <person name="Freeman S."/>
            <person name="Hippler M."/>
            <person name="Smith K.M."/>
            <person name="Brown D.W."/>
            <person name="Proctor R.H."/>
            <person name="Munsterkotter M."/>
            <person name="Freitag M."/>
            <person name="Humpf H.U."/>
            <person name="Guldener U."/>
            <person name="Tudzynski B."/>
        </authorList>
    </citation>
    <scope>NUCLEOTIDE SEQUENCE [LARGE SCALE GENOMIC DNA]</scope>
    <source>
        <strain evidence="3">CBS 195.34 / IMI 58289 / NRRL A-6831</strain>
    </source>
</reference>
<sequence>MFPDLGHTLDKRWAAASRDVCRANFAKGITKIQAPLFNFLVDREVWEDYFTDIKSQAAHESLVKTPRWPFRITPEMMQDSHPSSREYAVYLNNSKREKRKTDTREARIPEISSNIVYSRESSFDVPQVPLPTLDPDTEVLSAGTLDSVEQSSSTAPSEIDAKTLMSSLPRNSSEQQRRQDLWKLADGESTFKPPIIDPFQMKLPKFAPLSSFVTGSDFEDLKIIATDFLPRGLTLKVEATTNDSKDADFDEVLTLGFAKGCGDKLYDRVELVRFWSYMTEWLSKVYHGEPTTLCEHFLEAVMSPNRKLEPVSAKLDDLHSMHRRLCGNEE</sequence>
<name>S0EBS8_GIBF5</name>
<organism evidence="2 3">
    <name type="scientific">Gibberella fujikuroi (strain CBS 195.34 / IMI 58289 / NRRL A-6831)</name>
    <name type="common">Bakanae and foot rot disease fungus</name>
    <name type="synonym">Fusarium fujikuroi</name>
    <dbReference type="NCBI Taxonomy" id="1279085"/>
    <lineage>
        <taxon>Eukaryota</taxon>
        <taxon>Fungi</taxon>
        <taxon>Dikarya</taxon>
        <taxon>Ascomycota</taxon>
        <taxon>Pezizomycotina</taxon>
        <taxon>Sordariomycetes</taxon>
        <taxon>Hypocreomycetidae</taxon>
        <taxon>Hypocreales</taxon>
        <taxon>Nectriaceae</taxon>
        <taxon>Fusarium</taxon>
        <taxon>Fusarium fujikuroi species complex</taxon>
    </lineage>
</organism>
<protein>
    <submittedName>
        <fullName evidence="2">Uncharacterized protein</fullName>
    </submittedName>
</protein>
<evidence type="ECO:0000313" key="3">
    <source>
        <dbReference type="Proteomes" id="UP000016800"/>
    </source>
</evidence>
<accession>S0EBS8</accession>
<dbReference type="Proteomes" id="UP000016800">
    <property type="component" value="Chromosome VIII"/>
</dbReference>
<dbReference type="HOGENOM" id="CLU_842107_0_0_1"/>